<dbReference type="Gene3D" id="3.30.70.1400">
    <property type="entry name" value="Aminomethyltransferase beta-barrel domains"/>
    <property type="match status" value="1"/>
</dbReference>
<comment type="function">
    <text evidence="7">The glycine cleavage system catalyzes the degradation of glycine.</text>
</comment>
<dbReference type="Gene3D" id="3.30.1360.120">
    <property type="entry name" value="Probable tRNA modification gtpase trme, domain 1"/>
    <property type="match status" value="1"/>
</dbReference>
<dbReference type="SUPFAM" id="SSF103025">
    <property type="entry name" value="Folate-binding domain"/>
    <property type="match status" value="1"/>
</dbReference>
<dbReference type="HAMAP" id="MF_00259">
    <property type="entry name" value="GcvT"/>
    <property type="match status" value="1"/>
</dbReference>
<dbReference type="EC" id="2.1.2.10" evidence="2 7"/>
<comment type="similarity">
    <text evidence="1 7">Belongs to the GcvT family.</text>
</comment>
<dbReference type="Gene3D" id="2.40.30.110">
    <property type="entry name" value="Aminomethyltransferase beta-barrel domains"/>
    <property type="match status" value="1"/>
</dbReference>
<feature type="domain" description="Aminomethyltransferase C-terminal" evidence="10">
    <location>
        <begin position="285"/>
        <end position="363"/>
    </location>
</feature>
<name>A0A537JA61_9BACT</name>
<keyword evidence="4 7" id="KW-0808">Transferase</keyword>
<dbReference type="FunFam" id="3.30.70.1400:FF:000001">
    <property type="entry name" value="Aminomethyltransferase"/>
    <property type="match status" value="1"/>
</dbReference>
<evidence type="ECO:0000313" key="12">
    <source>
        <dbReference type="Proteomes" id="UP000320048"/>
    </source>
</evidence>
<dbReference type="GO" id="GO:0008168">
    <property type="term" value="F:methyltransferase activity"/>
    <property type="evidence" value="ECO:0007669"/>
    <property type="project" value="UniProtKB-KW"/>
</dbReference>
<dbReference type="PANTHER" id="PTHR43757:SF2">
    <property type="entry name" value="AMINOMETHYLTRANSFERASE, MITOCHONDRIAL"/>
    <property type="match status" value="1"/>
</dbReference>
<dbReference type="InterPro" id="IPR013977">
    <property type="entry name" value="GcvT_C"/>
</dbReference>
<dbReference type="InterPro" id="IPR022903">
    <property type="entry name" value="GcvT_bac"/>
</dbReference>
<proteinExistence type="inferred from homology"/>
<dbReference type="Pfam" id="PF01571">
    <property type="entry name" value="GCV_T"/>
    <property type="match status" value="1"/>
</dbReference>
<evidence type="ECO:0000313" key="11">
    <source>
        <dbReference type="EMBL" id="TMI79966.1"/>
    </source>
</evidence>
<comment type="catalytic activity">
    <reaction evidence="6 7">
        <text>N(6)-[(R)-S(8)-aminomethyldihydrolipoyl]-L-lysyl-[protein] + (6S)-5,6,7,8-tetrahydrofolate = N(6)-[(R)-dihydrolipoyl]-L-lysyl-[protein] + (6R)-5,10-methylene-5,6,7,8-tetrahydrofolate + NH4(+)</text>
        <dbReference type="Rhea" id="RHEA:16945"/>
        <dbReference type="Rhea" id="RHEA-COMP:10475"/>
        <dbReference type="Rhea" id="RHEA-COMP:10492"/>
        <dbReference type="ChEBI" id="CHEBI:15636"/>
        <dbReference type="ChEBI" id="CHEBI:28938"/>
        <dbReference type="ChEBI" id="CHEBI:57453"/>
        <dbReference type="ChEBI" id="CHEBI:83100"/>
        <dbReference type="ChEBI" id="CHEBI:83143"/>
        <dbReference type="EC" id="2.1.2.10"/>
    </reaction>
</comment>
<evidence type="ECO:0000256" key="4">
    <source>
        <dbReference type="ARBA" id="ARBA00022679"/>
    </source>
</evidence>
<dbReference type="GO" id="GO:0008483">
    <property type="term" value="F:transaminase activity"/>
    <property type="evidence" value="ECO:0007669"/>
    <property type="project" value="UniProtKB-KW"/>
</dbReference>
<evidence type="ECO:0000256" key="6">
    <source>
        <dbReference type="ARBA" id="ARBA00047665"/>
    </source>
</evidence>
<dbReference type="GO" id="GO:0005960">
    <property type="term" value="C:glycine cleavage complex"/>
    <property type="evidence" value="ECO:0007669"/>
    <property type="project" value="InterPro"/>
</dbReference>
<evidence type="ECO:0000259" key="10">
    <source>
        <dbReference type="Pfam" id="PF08669"/>
    </source>
</evidence>
<dbReference type="SUPFAM" id="SSF101790">
    <property type="entry name" value="Aminomethyltransferase beta-barrel domain"/>
    <property type="match status" value="1"/>
</dbReference>
<dbReference type="GO" id="GO:0005829">
    <property type="term" value="C:cytosol"/>
    <property type="evidence" value="ECO:0007669"/>
    <property type="project" value="TreeGrafter"/>
</dbReference>
<evidence type="ECO:0000256" key="1">
    <source>
        <dbReference type="ARBA" id="ARBA00008609"/>
    </source>
</evidence>
<dbReference type="GO" id="GO:0032259">
    <property type="term" value="P:methylation"/>
    <property type="evidence" value="ECO:0007669"/>
    <property type="project" value="UniProtKB-KW"/>
</dbReference>
<evidence type="ECO:0000256" key="7">
    <source>
        <dbReference type="HAMAP-Rule" id="MF_00259"/>
    </source>
</evidence>
<keyword evidence="3 7" id="KW-0032">Aminotransferase</keyword>
<dbReference type="InterPro" id="IPR006223">
    <property type="entry name" value="GcvT"/>
</dbReference>
<dbReference type="InterPro" id="IPR029043">
    <property type="entry name" value="GcvT/YgfZ_C"/>
</dbReference>
<reference evidence="11 12" key="1">
    <citation type="journal article" date="2019" name="Nat. Microbiol.">
        <title>Mediterranean grassland soil C-N compound turnover is dependent on rainfall and depth, and is mediated by genomically divergent microorganisms.</title>
        <authorList>
            <person name="Diamond S."/>
            <person name="Andeer P.F."/>
            <person name="Li Z."/>
            <person name="Crits-Christoph A."/>
            <person name="Burstein D."/>
            <person name="Anantharaman K."/>
            <person name="Lane K.R."/>
            <person name="Thomas B.C."/>
            <person name="Pan C."/>
            <person name="Northen T.R."/>
            <person name="Banfield J.F."/>
        </authorList>
    </citation>
    <scope>NUCLEOTIDE SEQUENCE [LARGE SCALE GENOMIC DNA]</scope>
    <source>
        <strain evidence="11">NP_7</strain>
    </source>
</reference>
<dbReference type="GO" id="GO:0004047">
    <property type="term" value="F:aminomethyltransferase activity"/>
    <property type="evidence" value="ECO:0007669"/>
    <property type="project" value="UniProtKB-UniRule"/>
</dbReference>
<evidence type="ECO:0000256" key="8">
    <source>
        <dbReference type="PIRSR" id="PIRSR006487-1"/>
    </source>
</evidence>
<evidence type="ECO:0000256" key="2">
    <source>
        <dbReference type="ARBA" id="ARBA00012616"/>
    </source>
</evidence>
<dbReference type="NCBIfam" id="TIGR00528">
    <property type="entry name" value="gcvT"/>
    <property type="match status" value="1"/>
</dbReference>
<protein>
    <recommendedName>
        <fullName evidence="2 7">Aminomethyltransferase</fullName>
        <ecNumber evidence="2 7">2.1.2.10</ecNumber>
    </recommendedName>
    <alternativeName>
        <fullName evidence="5 7">Glycine cleavage system T protein</fullName>
    </alternativeName>
</protein>
<dbReference type="Gene3D" id="4.10.1250.10">
    <property type="entry name" value="Aminomethyltransferase fragment"/>
    <property type="match status" value="1"/>
</dbReference>
<dbReference type="InterPro" id="IPR027266">
    <property type="entry name" value="TrmE/GcvT-like"/>
</dbReference>
<feature type="binding site" evidence="8">
    <location>
        <position position="199"/>
    </location>
    <ligand>
        <name>substrate</name>
    </ligand>
</feature>
<sequence>MDEPLRRTPLYASHVALGARMVPFGGWEMPVQYSGIMEEHRAVRARAGLFDVSHMGEVDLAGPGAGPLVQRLVTNDLSRRAAGQALYTPMCTPDGGIIDDLLVYRLGDERLMLVLNAANTAEDLAWIRGHAHGDVQISDRSAETALLALQGPRAQAILERLTPAPVGTIRYYWFREGVEVAGRRALVSRTGYTGEDGFEIYLDGRHAVHVWDAILEAGKPAGILPAGLGARDTLRLEAGLLLHGNDMDKSTTPLEVGLGWTVKLDKGDFVGAQALERQKREGLPRRLVGFVLRERAIARHGFPIREDGATIGVVTSGSFGPTVGNSIGLGFVPPEHAEPGRRIAVEVRGRAVGGTVARLPFYKRDAEAG</sequence>
<dbReference type="PIRSF" id="PIRSF006487">
    <property type="entry name" value="GcvT"/>
    <property type="match status" value="1"/>
</dbReference>
<dbReference type="AlphaFoldDB" id="A0A537JA61"/>
<dbReference type="FunFam" id="2.40.30.110:FF:000003">
    <property type="entry name" value="Aminomethyltransferase"/>
    <property type="match status" value="1"/>
</dbReference>
<comment type="subunit">
    <text evidence="7">The glycine cleavage system is composed of four proteins: P, T, L and H.</text>
</comment>
<dbReference type="FunFam" id="4.10.1250.10:FF:000001">
    <property type="entry name" value="Aminomethyltransferase"/>
    <property type="match status" value="1"/>
</dbReference>
<comment type="caution">
    <text evidence="11">The sequence shown here is derived from an EMBL/GenBank/DDBJ whole genome shotgun (WGS) entry which is preliminary data.</text>
</comment>
<dbReference type="GO" id="GO:0019464">
    <property type="term" value="P:glycine decarboxylation via glycine cleavage system"/>
    <property type="evidence" value="ECO:0007669"/>
    <property type="project" value="UniProtKB-UniRule"/>
</dbReference>
<evidence type="ECO:0000256" key="5">
    <source>
        <dbReference type="ARBA" id="ARBA00031395"/>
    </source>
</evidence>
<feature type="domain" description="GCVT N-terminal" evidence="9">
    <location>
        <begin position="10"/>
        <end position="266"/>
    </location>
</feature>
<dbReference type="InterPro" id="IPR028896">
    <property type="entry name" value="GcvT/YgfZ/DmdA"/>
</dbReference>
<evidence type="ECO:0000259" key="9">
    <source>
        <dbReference type="Pfam" id="PF01571"/>
    </source>
</evidence>
<gene>
    <name evidence="7 11" type="primary">gcvT</name>
    <name evidence="11" type="ORF">E6H04_09565</name>
</gene>
<dbReference type="NCBIfam" id="NF001567">
    <property type="entry name" value="PRK00389.1"/>
    <property type="match status" value="1"/>
</dbReference>
<dbReference type="Proteomes" id="UP000320048">
    <property type="component" value="Unassembled WGS sequence"/>
</dbReference>
<accession>A0A537JA61</accession>
<keyword evidence="11" id="KW-0489">Methyltransferase</keyword>
<dbReference type="InterPro" id="IPR006222">
    <property type="entry name" value="GCVT_N"/>
</dbReference>
<dbReference type="Pfam" id="PF08669">
    <property type="entry name" value="GCV_T_C"/>
    <property type="match status" value="1"/>
</dbReference>
<dbReference type="EMBL" id="VBAO01000249">
    <property type="protein sequence ID" value="TMI79966.1"/>
    <property type="molecule type" value="Genomic_DNA"/>
</dbReference>
<dbReference type="PANTHER" id="PTHR43757">
    <property type="entry name" value="AMINOMETHYLTRANSFERASE"/>
    <property type="match status" value="1"/>
</dbReference>
<organism evidence="11 12">
    <name type="scientific">Candidatus Segetimicrobium genomatis</name>
    <dbReference type="NCBI Taxonomy" id="2569760"/>
    <lineage>
        <taxon>Bacteria</taxon>
        <taxon>Bacillati</taxon>
        <taxon>Candidatus Sysuimicrobiota</taxon>
        <taxon>Candidatus Sysuimicrobiia</taxon>
        <taxon>Candidatus Sysuimicrobiales</taxon>
        <taxon>Candidatus Segetimicrobiaceae</taxon>
        <taxon>Candidatus Segetimicrobium</taxon>
    </lineage>
</organism>
<evidence type="ECO:0000256" key="3">
    <source>
        <dbReference type="ARBA" id="ARBA00022576"/>
    </source>
</evidence>